<dbReference type="KEGG" id="msil:METEAL_14950"/>
<dbReference type="AlphaFoldDB" id="A0AA48K8I2"/>
<dbReference type="Proteomes" id="UP001238179">
    <property type="component" value="Chromosome"/>
</dbReference>
<evidence type="ECO:0000313" key="2">
    <source>
        <dbReference type="Proteomes" id="UP001238179"/>
    </source>
</evidence>
<name>A0AA48K8I2_9BACT</name>
<organism evidence="1 2">
    <name type="scientific">Mesoterricola silvestris</name>
    <dbReference type="NCBI Taxonomy" id="2927979"/>
    <lineage>
        <taxon>Bacteria</taxon>
        <taxon>Pseudomonadati</taxon>
        <taxon>Acidobacteriota</taxon>
        <taxon>Holophagae</taxon>
        <taxon>Holophagales</taxon>
        <taxon>Holophagaceae</taxon>
        <taxon>Mesoterricola</taxon>
    </lineage>
</organism>
<dbReference type="EMBL" id="AP027080">
    <property type="protein sequence ID" value="BDU72321.1"/>
    <property type="molecule type" value="Genomic_DNA"/>
</dbReference>
<gene>
    <name evidence="1" type="ORF">METEAL_14950</name>
</gene>
<evidence type="ECO:0000313" key="1">
    <source>
        <dbReference type="EMBL" id="BDU72321.1"/>
    </source>
</evidence>
<reference evidence="2" key="1">
    <citation type="journal article" date="2023" name="Int. J. Syst. Evol. Microbiol.">
        <title>Mesoterricola silvestris gen. nov., sp. nov., Mesoterricola sediminis sp. nov., Geothrix oryzae sp. nov., Geothrix edaphica sp. nov., Geothrix rubra sp. nov., and Geothrix limicola sp. nov., six novel members of Acidobacteriota isolated from soils.</title>
        <authorList>
            <person name="Itoh H."/>
            <person name="Sugisawa Y."/>
            <person name="Mise K."/>
            <person name="Xu Z."/>
            <person name="Kuniyasu M."/>
            <person name="Ushijima N."/>
            <person name="Kawano K."/>
            <person name="Kobayashi E."/>
            <person name="Shiratori Y."/>
            <person name="Masuda Y."/>
            <person name="Senoo K."/>
        </authorList>
    </citation>
    <scope>NUCLEOTIDE SEQUENCE [LARGE SCALE GENOMIC DNA]</scope>
    <source>
        <strain evidence="2">W79</strain>
    </source>
</reference>
<accession>A0AA48K8I2</accession>
<sequence length="29" mass="3451">MFRNLNFMLRALALHPWVTFADFDNLPEA</sequence>
<proteinExistence type="predicted"/>
<protein>
    <submittedName>
        <fullName evidence="1">Uncharacterized protein</fullName>
    </submittedName>
</protein>
<keyword evidence="2" id="KW-1185">Reference proteome</keyword>